<keyword evidence="1" id="KW-0812">Transmembrane</keyword>
<comment type="caution">
    <text evidence="2">The sequence shown here is derived from an EMBL/GenBank/DDBJ whole genome shotgun (WGS) entry which is preliminary data.</text>
</comment>
<dbReference type="EMBL" id="JRFU01000062">
    <property type="protein sequence ID" value="PWE87024.1"/>
    <property type="molecule type" value="Genomic_DNA"/>
</dbReference>
<evidence type="ECO:0000313" key="3">
    <source>
        <dbReference type="Proteomes" id="UP000245288"/>
    </source>
</evidence>
<keyword evidence="3" id="KW-1185">Reference proteome</keyword>
<dbReference type="RefSeq" id="WP_109215303.1">
    <property type="nucleotide sequence ID" value="NZ_JRFU01000062.1"/>
</dbReference>
<evidence type="ECO:0000313" key="2">
    <source>
        <dbReference type="EMBL" id="PWE87024.1"/>
    </source>
</evidence>
<sequence length="78" mass="8450">MVQGLMLTVVIFGSLFGAGFLLGIMVADQRASKHSTKGTFSVEELEDAPGYGKIHIDFGGRIDKDADKIILHRTDSPE</sequence>
<dbReference type="Proteomes" id="UP000245288">
    <property type="component" value="Unassembled WGS sequence"/>
</dbReference>
<organism evidence="2 3">
    <name type="scientific">Eubacterium ramulus</name>
    <dbReference type="NCBI Taxonomy" id="39490"/>
    <lineage>
        <taxon>Bacteria</taxon>
        <taxon>Bacillati</taxon>
        <taxon>Bacillota</taxon>
        <taxon>Clostridia</taxon>
        <taxon>Eubacteriales</taxon>
        <taxon>Eubacteriaceae</taxon>
        <taxon>Eubacterium</taxon>
    </lineage>
</organism>
<accession>A0A2V1JTA0</accession>
<proteinExistence type="predicted"/>
<reference evidence="2 3" key="1">
    <citation type="submission" date="2014-09" db="EMBL/GenBank/DDBJ databases">
        <title>Butyrate-producing bacteria isolated from human gut.</title>
        <authorList>
            <person name="Zhang Q."/>
            <person name="Zhao L."/>
        </authorList>
    </citation>
    <scope>NUCLEOTIDE SEQUENCE [LARGE SCALE GENOMIC DNA]</scope>
    <source>
        <strain evidence="2 3">21</strain>
    </source>
</reference>
<keyword evidence="1" id="KW-0472">Membrane</keyword>
<protein>
    <submittedName>
        <fullName evidence="2">Uncharacterized protein</fullName>
    </submittedName>
</protein>
<evidence type="ECO:0000256" key="1">
    <source>
        <dbReference type="SAM" id="Phobius"/>
    </source>
</evidence>
<keyword evidence="1" id="KW-1133">Transmembrane helix</keyword>
<gene>
    <name evidence="2" type="ORF">LG34_06405</name>
</gene>
<dbReference type="AlphaFoldDB" id="A0A2V1JTA0"/>
<name>A0A2V1JTA0_EUBRA</name>
<feature type="transmembrane region" description="Helical" evidence="1">
    <location>
        <begin position="6"/>
        <end position="27"/>
    </location>
</feature>